<proteinExistence type="inferred from homology"/>
<evidence type="ECO:0000256" key="5">
    <source>
        <dbReference type="ARBA" id="ARBA00021843"/>
    </source>
</evidence>
<evidence type="ECO:0000313" key="14">
    <source>
        <dbReference type="Proteomes" id="UP000318050"/>
    </source>
</evidence>
<evidence type="ECO:0000256" key="8">
    <source>
        <dbReference type="ARBA" id="ARBA00022670"/>
    </source>
</evidence>
<dbReference type="PANTHER" id="PTHR43722">
    <property type="entry name" value="PROLINE IMINOPEPTIDASE"/>
    <property type="match status" value="1"/>
</dbReference>
<evidence type="ECO:0000256" key="11">
    <source>
        <dbReference type="SAM" id="SignalP"/>
    </source>
</evidence>
<dbReference type="PRINTS" id="PR00793">
    <property type="entry name" value="PROAMNOPTASE"/>
</dbReference>
<dbReference type="GO" id="GO:0004177">
    <property type="term" value="F:aminopeptidase activity"/>
    <property type="evidence" value="ECO:0007669"/>
    <property type="project" value="UniProtKB-KW"/>
</dbReference>
<evidence type="ECO:0000256" key="1">
    <source>
        <dbReference type="ARBA" id="ARBA00001585"/>
    </source>
</evidence>
<comment type="similarity">
    <text evidence="3">Belongs to the peptidase S33 family.</text>
</comment>
<evidence type="ECO:0000256" key="3">
    <source>
        <dbReference type="ARBA" id="ARBA00010088"/>
    </source>
</evidence>
<keyword evidence="6" id="KW-0031">Aminopeptidase</keyword>
<keyword evidence="9" id="KW-0378">Hydrolase</keyword>
<evidence type="ECO:0000256" key="2">
    <source>
        <dbReference type="ARBA" id="ARBA00004496"/>
    </source>
</evidence>
<keyword evidence="8" id="KW-0645">Protease</keyword>
<feature type="domain" description="AB hydrolase-1" evidence="12">
    <location>
        <begin position="74"/>
        <end position="350"/>
    </location>
</feature>
<dbReference type="Proteomes" id="UP000318050">
    <property type="component" value="Unassembled WGS sequence"/>
</dbReference>
<dbReference type="AlphaFoldDB" id="A0A560HKV2"/>
<dbReference type="Pfam" id="PF12697">
    <property type="entry name" value="Abhydrolase_6"/>
    <property type="match status" value="1"/>
</dbReference>
<feature type="signal peptide" evidence="11">
    <location>
        <begin position="1"/>
        <end position="25"/>
    </location>
</feature>
<sequence length="375" mass="41042">MLKVAIILGIVPALATILAVAPALAAPPPDTRAILGTVGKVVSANGIDEAKAVEIGGIQQWITVRGKDRRNPILLVIHGGPAAPELPTRYLFEAPWTDYFTVVEWDQRGSGKTYLLNDPAKIAPTLSADRIVRDAEELVGYLRATYGKQKVFAMGHSWGTIIGLNLAARRPDWLYAYIGAGQIIDTVAAEKVNYAWVLDEAKRRGDAQAVRELQSIAPYPEKDDSLPIDKLGTERKWSVKFGGLTYGRDNYDYWENAEKISPDYSDADFKAIDQGSGFSLPKLLPDLAGANFTGLTKLDCPLIIFAGRHDYTTPSEPVQAWFRKLSAPSKRFVWFENSAHMMYGEEPGRVLVHLVQDARPLAAAVGDVAPEAEGP</sequence>
<dbReference type="GO" id="GO:0005737">
    <property type="term" value="C:cytoplasm"/>
    <property type="evidence" value="ECO:0007669"/>
    <property type="project" value="UniProtKB-SubCell"/>
</dbReference>
<accession>A0A560HKV2</accession>
<dbReference type="EC" id="3.4.11.5" evidence="4"/>
<evidence type="ECO:0000259" key="12">
    <source>
        <dbReference type="Pfam" id="PF12697"/>
    </source>
</evidence>
<dbReference type="PANTHER" id="PTHR43722:SF1">
    <property type="entry name" value="PROLINE IMINOPEPTIDASE"/>
    <property type="match status" value="1"/>
</dbReference>
<keyword evidence="7" id="KW-0963">Cytoplasm</keyword>
<dbReference type="Gene3D" id="3.40.50.1820">
    <property type="entry name" value="alpha/beta hydrolase"/>
    <property type="match status" value="1"/>
</dbReference>
<dbReference type="OrthoDB" id="9796770at2"/>
<comment type="subcellular location">
    <subcellularLocation>
        <location evidence="2">Cytoplasm</location>
    </subcellularLocation>
</comment>
<dbReference type="InterPro" id="IPR000073">
    <property type="entry name" value="AB_hydrolase_1"/>
</dbReference>
<comment type="caution">
    <text evidence="13">The sequence shown here is derived from an EMBL/GenBank/DDBJ whole genome shotgun (WGS) entry which is preliminary data.</text>
</comment>
<dbReference type="InterPro" id="IPR005944">
    <property type="entry name" value="Pro_iminopeptidase"/>
</dbReference>
<organism evidence="13 14">
    <name type="scientific">Nitrospirillum amazonense</name>
    <dbReference type="NCBI Taxonomy" id="28077"/>
    <lineage>
        <taxon>Bacteria</taxon>
        <taxon>Pseudomonadati</taxon>
        <taxon>Pseudomonadota</taxon>
        <taxon>Alphaproteobacteria</taxon>
        <taxon>Rhodospirillales</taxon>
        <taxon>Azospirillaceae</taxon>
        <taxon>Nitrospirillum</taxon>
    </lineage>
</organism>
<name>A0A560HKV2_9PROT</name>
<comment type="catalytic activity">
    <reaction evidence="1">
        <text>Release of N-terminal proline from a peptide.</text>
        <dbReference type="EC" id="3.4.11.5"/>
    </reaction>
</comment>
<evidence type="ECO:0000256" key="10">
    <source>
        <dbReference type="ARBA" id="ARBA00029605"/>
    </source>
</evidence>
<reference evidence="13 14" key="1">
    <citation type="submission" date="2019-06" db="EMBL/GenBank/DDBJ databases">
        <title>Genomic Encyclopedia of Type Strains, Phase IV (KMG-V): Genome sequencing to study the core and pangenomes of soil and plant-associated prokaryotes.</title>
        <authorList>
            <person name="Whitman W."/>
        </authorList>
    </citation>
    <scope>NUCLEOTIDE SEQUENCE [LARGE SCALE GENOMIC DNA]</scope>
    <source>
        <strain evidence="13 14">BR 11140</strain>
    </source>
</reference>
<feature type="chain" id="PRO_5022057153" description="Proline iminopeptidase" evidence="11">
    <location>
        <begin position="26"/>
        <end position="375"/>
    </location>
</feature>
<dbReference type="InterPro" id="IPR002410">
    <property type="entry name" value="Peptidase_S33"/>
</dbReference>
<evidence type="ECO:0000256" key="4">
    <source>
        <dbReference type="ARBA" id="ARBA00012568"/>
    </source>
</evidence>
<gene>
    <name evidence="13" type="ORF">FBZ92_13714</name>
</gene>
<dbReference type="InterPro" id="IPR029058">
    <property type="entry name" value="AB_hydrolase_fold"/>
</dbReference>
<evidence type="ECO:0000313" key="13">
    <source>
        <dbReference type="EMBL" id="TWB47148.1"/>
    </source>
</evidence>
<evidence type="ECO:0000256" key="9">
    <source>
        <dbReference type="ARBA" id="ARBA00022801"/>
    </source>
</evidence>
<keyword evidence="11" id="KW-0732">Signal</keyword>
<dbReference type="EMBL" id="VITT01000037">
    <property type="protein sequence ID" value="TWB47148.1"/>
    <property type="molecule type" value="Genomic_DNA"/>
</dbReference>
<dbReference type="SUPFAM" id="SSF53474">
    <property type="entry name" value="alpha/beta-Hydrolases"/>
    <property type="match status" value="1"/>
</dbReference>
<evidence type="ECO:0000256" key="6">
    <source>
        <dbReference type="ARBA" id="ARBA00022438"/>
    </source>
</evidence>
<protein>
    <recommendedName>
        <fullName evidence="5">Proline iminopeptidase</fullName>
        <ecNumber evidence="4">3.4.11.5</ecNumber>
    </recommendedName>
    <alternativeName>
        <fullName evidence="10">Prolyl aminopeptidase</fullName>
    </alternativeName>
</protein>
<dbReference type="GO" id="GO:0006508">
    <property type="term" value="P:proteolysis"/>
    <property type="evidence" value="ECO:0007669"/>
    <property type="project" value="UniProtKB-KW"/>
</dbReference>
<evidence type="ECO:0000256" key="7">
    <source>
        <dbReference type="ARBA" id="ARBA00022490"/>
    </source>
</evidence>